<evidence type="ECO:0008006" key="5">
    <source>
        <dbReference type="Google" id="ProtNLM"/>
    </source>
</evidence>
<feature type="transmembrane region" description="Helical" evidence="2">
    <location>
        <begin position="688"/>
        <end position="709"/>
    </location>
</feature>
<organism evidence="3 4">
    <name type="scientific">Triparma verrucosa</name>
    <dbReference type="NCBI Taxonomy" id="1606542"/>
    <lineage>
        <taxon>Eukaryota</taxon>
        <taxon>Sar</taxon>
        <taxon>Stramenopiles</taxon>
        <taxon>Ochrophyta</taxon>
        <taxon>Bolidophyceae</taxon>
        <taxon>Parmales</taxon>
        <taxon>Triparmaceae</taxon>
        <taxon>Triparma</taxon>
    </lineage>
</organism>
<feature type="transmembrane region" description="Helical" evidence="2">
    <location>
        <begin position="325"/>
        <end position="349"/>
    </location>
</feature>
<sequence>MSTERAEDESSPLSQPTAGAIMYPKEENPNQEVNEGGLELSGMRTEGGESDVEVQEVLKSIKEDQYHEERETEQTEMGDSQKVPVHRRVSIMLNSKAETALNLDEDLERLGFENPVDNYSTFAAGIVQITRALHCIPYRDLKEWDEDYSRINLLFLKLYHGKWHRKIIYWCLAWLAIVPLLNFLIDWDQVNQVDPPTDGKEIVSKEIVLKEWAQFVPWFDGFSLVYVYFDIFVKVMSYGKLVWVPSWHREVISTYVMFICAVLTTIQIFSYGNSVACTYSQYMGMGIWSSLWRSPMARSIIFLARSNNLQNDLLSKMYSLRKAASIFIFSQAVFIFVCLIMTVAIGVLVSPDLKSDFFKTRSNVTVMSADVVPVEELVFDPDNPKTQYLTDLWKDEMDSSFETIFHTWMTLFSATTFENYFKIGVFLWENNYDSPIQDLIPRVVATLFILFFGLFMFCMDCIVVAVCVQGFAEHRSKMAESTMLNEIRSLESAYDYICSSGNTVNISKDMWMCILLATGKKFGKSDEDYRISSILIFEMIDLDQSSTLEKQEFVDACVKGFLGKVKKKPLRVQGGVKHRSFFSDATWEKMSIFFDTVGGNAIWLVWSIVQFCFLWSFSDALVKSVTDSIQNAQDTTTQKIFNTTYKNATKPEWKPLPNLNITTCSAEFFAEQFDEEFKLEYEDSLESYVFWDTLFLILALLEVFLRALTYRRRSIMYPAFQKKMLPKMEVVDCTIVFGILVIVICDSIFNAANEDSQVQTRGLRTMMAVRGLRIMRLGPAAVRFRSTDHNLLYHGQISGRKLNNKSWFSKLFDFKTRLDMNYDVHNNHTKSSKGPLMRIGNTFVHCFIFSVRQVLLISIVLYIFASFGQALFSWVPCTLFGDYPGDDDMVKDHLPFKCEKNEIDYGFLNVNIAFEDFARTFGMFLWCFFSRNPQEVFNYIIQLSDLDKYDQDDGKRSVGKTVIFTFFYCFYTVMILFIYNFVTAEIMQICDLLRFNMLHQVEVVFLKPKKSEFFYAVEWTLNMTSQRGGMIIEYYSKKLAQAIGGGTLDSAEGYVQDDDFENLSIRSTHYAVQKSFDKKDSGEEYAEENSEDEEDDKETFLRGSEAVTLGGNEHLGSKTSRLTEDGKKNPVASKPRAAANKSGGKTMSSRASSSRASSSRASSIHSRRASLNSRNRGSITRDGKGSSLDMLSNLVRQRNLPSGEVLVDPKTQRNTKREKQKFQKNRRLSNLGDVPEHDV</sequence>
<dbReference type="Proteomes" id="UP001165160">
    <property type="component" value="Unassembled WGS sequence"/>
</dbReference>
<keyword evidence="2" id="KW-0472">Membrane</keyword>
<keyword evidence="2" id="KW-0812">Transmembrane</keyword>
<dbReference type="PANTHER" id="PTHR46726:SF1">
    <property type="entry name" value="TWO-PORE CALCIUM CHANNEL 3"/>
    <property type="match status" value="1"/>
</dbReference>
<feature type="transmembrane region" description="Helical" evidence="2">
    <location>
        <begin position="254"/>
        <end position="273"/>
    </location>
</feature>
<feature type="region of interest" description="Disordered" evidence="1">
    <location>
        <begin position="1076"/>
        <end position="1239"/>
    </location>
</feature>
<dbReference type="EMBL" id="BRXX01000049">
    <property type="protein sequence ID" value="GMH85485.1"/>
    <property type="molecule type" value="Genomic_DNA"/>
</dbReference>
<reference evidence="4" key="1">
    <citation type="journal article" date="2023" name="Commun. Biol.">
        <title>Genome analysis of Parmales, the sister group of diatoms, reveals the evolutionary specialization of diatoms from phago-mixotrophs to photoautotrophs.</title>
        <authorList>
            <person name="Ban H."/>
            <person name="Sato S."/>
            <person name="Yoshikawa S."/>
            <person name="Yamada K."/>
            <person name="Nakamura Y."/>
            <person name="Ichinomiya M."/>
            <person name="Sato N."/>
            <person name="Blanc-Mathieu R."/>
            <person name="Endo H."/>
            <person name="Kuwata A."/>
            <person name="Ogata H."/>
        </authorList>
    </citation>
    <scope>NUCLEOTIDE SEQUENCE [LARGE SCALE GENOMIC DNA]</scope>
    <source>
        <strain evidence="4">NIES 3699</strain>
    </source>
</reference>
<feature type="transmembrane region" description="Helical" evidence="2">
    <location>
        <begin position="842"/>
        <end position="864"/>
    </location>
</feature>
<feature type="compositionally biased region" description="Low complexity" evidence="1">
    <location>
        <begin position="1148"/>
        <end position="1164"/>
    </location>
</feature>
<comment type="caution">
    <text evidence="3">The sequence shown here is derived from an EMBL/GenBank/DDBJ whole genome shotgun (WGS) entry which is preliminary data.</text>
</comment>
<feature type="region of interest" description="Disordered" evidence="1">
    <location>
        <begin position="1"/>
        <end position="51"/>
    </location>
</feature>
<feature type="transmembrane region" description="Helical" evidence="2">
    <location>
        <begin position="962"/>
        <end position="982"/>
    </location>
</feature>
<dbReference type="Gene3D" id="1.10.287.70">
    <property type="match status" value="1"/>
</dbReference>
<accession>A0A9W7BCM4</accession>
<feature type="compositionally biased region" description="Acidic residues" evidence="1">
    <location>
        <begin position="1083"/>
        <end position="1097"/>
    </location>
</feature>
<evidence type="ECO:0000313" key="3">
    <source>
        <dbReference type="EMBL" id="GMH85485.1"/>
    </source>
</evidence>
<feature type="transmembrane region" description="Helical" evidence="2">
    <location>
        <begin position="597"/>
        <end position="617"/>
    </location>
</feature>
<evidence type="ECO:0000313" key="4">
    <source>
        <dbReference type="Proteomes" id="UP001165160"/>
    </source>
</evidence>
<keyword evidence="4" id="KW-1185">Reference proteome</keyword>
<feature type="transmembrane region" description="Helical" evidence="2">
    <location>
        <begin position="167"/>
        <end position="185"/>
    </location>
</feature>
<feature type="transmembrane region" description="Helical" evidence="2">
    <location>
        <begin position="443"/>
        <end position="468"/>
    </location>
</feature>
<protein>
    <recommendedName>
        <fullName evidence="5">EF-hand domain-containing protein</fullName>
    </recommendedName>
</protein>
<dbReference type="AlphaFoldDB" id="A0A9W7BCM4"/>
<proteinExistence type="predicted"/>
<dbReference type="PANTHER" id="PTHR46726">
    <property type="entry name" value="TWO PORE CHANNEL 3"/>
    <property type="match status" value="1"/>
</dbReference>
<gene>
    <name evidence="3" type="ORF">TrVE_jg5318</name>
</gene>
<feature type="transmembrane region" description="Helical" evidence="2">
    <location>
        <begin position="730"/>
        <end position="749"/>
    </location>
</feature>
<name>A0A9W7BCM4_9STRA</name>
<evidence type="ECO:0000256" key="2">
    <source>
        <dbReference type="SAM" id="Phobius"/>
    </source>
</evidence>
<keyword evidence="2" id="KW-1133">Transmembrane helix</keyword>
<evidence type="ECO:0000256" key="1">
    <source>
        <dbReference type="SAM" id="MobiDB-lite"/>
    </source>
</evidence>
<feature type="compositionally biased region" description="Acidic residues" evidence="1">
    <location>
        <begin position="1"/>
        <end position="10"/>
    </location>
</feature>